<accession>A0A3M7SKR4</accession>
<evidence type="ECO:0000256" key="3">
    <source>
        <dbReference type="ARBA" id="ARBA00023706"/>
    </source>
</evidence>
<dbReference type="STRING" id="10195.A0A3M7SKR4"/>
<evidence type="ECO:0000256" key="2">
    <source>
        <dbReference type="ARBA" id="ARBA00023157"/>
    </source>
</evidence>
<organism evidence="4 5">
    <name type="scientific">Brachionus plicatilis</name>
    <name type="common">Marine rotifer</name>
    <name type="synonym">Brachionus muelleri</name>
    <dbReference type="NCBI Taxonomy" id="10195"/>
    <lineage>
        <taxon>Eukaryota</taxon>
        <taxon>Metazoa</taxon>
        <taxon>Spiralia</taxon>
        <taxon>Gnathifera</taxon>
        <taxon>Rotifera</taxon>
        <taxon>Eurotatoria</taxon>
        <taxon>Monogononta</taxon>
        <taxon>Pseudotrocha</taxon>
        <taxon>Ploima</taxon>
        <taxon>Brachionidae</taxon>
        <taxon>Brachionus</taxon>
    </lineage>
</organism>
<comment type="caution">
    <text evidence="4">The sequence shown here is derived from an EMBL/GenBank/DDBJ whole genome shotgun (WGS) entry which is preliminary data.</text>
</comment>
<gene>
    <name evidence="4" type="ORF">BpHYR1_001820</name>
</gene>
<dbReference type="Proteomes" id="UP000276133">
    <property type="component" value="Unassembled WGS sequence"/>
</dbReference>
<sequence length="72" mass="8723">MNSLSKKCQEAKEKYDSCFNKWFSEKYLKGKMDNECEELFKEYQKCIKEALRNFLNSNIFRPAFMIYLTKTV</sequence>
<comment type="similarity">
    <text evidence="1">Belongs to the TRIAP1/MDM35 family.</text>
</comment>
<protein>
    <submittedName>
        <fullName evidence="4">TP53-regulated inhibitor of apoptosis 1-like isoform X1</fullName>
        <ecNumber evidence="4">2.4.1.198</ecNumber>
    </submittedName>
</protein>
<keyword evidence="4" id="KW-0328">Glycosyltransferase</keyword>
<dbReference type="PROSITE" id="PS51808">
    <property type="entry name" value="CHCH"/>
    <property type="match status" value="1"/>
</dbReference>
<dbReference type="InterPro" id="IPR007918">
    <property type="entry name" value="MDM35_apoptosis"/>
</dbReference>
<dbReference type="GO" id="GO:0017176">
    <property type="term" value="F:phosphatidylinositol N-acetylglucosaminyltransferase activity"/>
    <property type="evidence" value="ECO:0007669"/>
    <property type="project" value="UniProtKB-EC"/>
</dbReference>
<dbReference type="EMBL" id="REGN01001202">
    <property type="protein sequence ID" value="RNA36329.1"/>
    <property type="molecule type" value="Genomic_DNA"/>
</dbReference>
<dbReference type="GO" id="GO:0005829">
    <property type="term" value="C:cytosol"/>
    <property type="evidence" value="ECO:0007669"/>
    <property type="project" value="TreeGrafter"/>
</dbReference>
<dbReference type="Pfam" id="PF05254">
    <property type="entry name" value="UPF0203"/>
    <property type="match status" value="1"/>
</dbReference>
<evidence type="ECO:0000256" key="1">
    <source>
        <dbReference type="ARBA" id="ARBA00006196"/>
    </source>
</evidence>
<proteinExistence type="inferred from homology"/>
<dbReference type="AlphaFoldDB" id="A0A3M7SKR4"/>
<keyword evidence="5" id="KW-1185">Reference proteome</keyword>
<dbReference type="GO" id="GO:0045332">
    <property type="term" value="P:phospholipid translocation"/>
    <property type="evidence" value="ECO:0007669"/>
    <property type="project" value="TreeGrafter"/>
</dbReference>
<evidence type="ECO:0000313" key="5">
    <source>
        <dbReference type="Proteomes" id="UP000276133"/>
    </source>
</evidence>
<dbReference type="GO" id="GO:1990050">
    <property type="term" value="F:phosphatidic acid transfer activity"/>
    <property type="evidence" value="ECO:0007669"/>
    <property type="project" value="TreeGrafter"/>
</dbReference>
<dbReference type="OrthoDB" id="19091at2759"/>
<dbReference type="EC" id="2.4.1.198" evidence="4"/>
<dbReference type="GO" id="GO:0005634">
    <property type="term" value="C:nucleus"/>
    <property type="evidence" value="ECO:0007669"/>
    <property type="project" value="TreeGrafter"/>
</dbReference>
<keyword evidence="2" id="KW-1015">Disulfide bond</keyword>
<name>A0A3M7SKR4_BRAPC</name>
<reference evidence="4 5" key="1">
    <citation type="journal article" date="2018" name="Sci. Rep.">
        <title>Genomic signatures of local adaptation to the degree of environmental predictability in rotifers.</title>
        <authorList>
            <person name="Franch-Gras L."/>
            <person name="Hahn C."/>
            <person name="Garcia-Roger E.M."/>
            <person name="Carmona M.J."/>
            <person name="Serra M."/>
            <person name="Gomez A."/>
        </authorList>
    </citation>
    <scope>NUCLEOTIDE SEQUENCE [LARGE SCALE GENOMIC DNA]</scope>
    <source>
        <strain evidence="4">HYR1</strain>
    </source>
</reference>
<dbReference type="GO" id="GO:0005758">
    <property type="term" value="C:mitochondrial intermembrane space"/>
    <property type="evidence" value="ECO:0007669"/>
    <property type="project" value="TreeGrafter"/>
</dbReference>
<keyword evidence="4" id="KW-0808">Transferase</keyword>
<dbReference type="PANTHER" id="PTHR46403">
    <property type="entry name" value="TP53-REGULATED INHIBITOR OF APOPTOSIS 1"/>
    <property type="match status" value="1"/>
</dbReference>
<dbReference type="PANTHER" id="PTHR46403:SF1">
    <property type="entry name" value="TP53-REGULATED INHIBITOR OF APOPTOSIS 1"/>
    <property type="match status" value="1"/>
</dbReference>
<evidence type="ECO:0000313" key="4">
    <source>
        <dbReference type="EMBL" id="RNA36329.1"/>
    </source>
</evidence>
<comment type="catalytic activity">
    <reaction evidence="3">
        <text>a 1,2-diacyl-sn-glycero-3-phosphate(in) = a 1,2-diacyl-sn-glycero-3-phosphate(out)</text>
        <dbReference type="Rhea" id="RHEA:36435"/>
        <dbReference type="ChEBI" id="CHEBI:58608"/>
    </reaction>
</comment>